<protein>
    <submittedName>
        <fullName evidence="5">Short-chain dehydrogenase</fullName>
    </submittedName>
</protein>
<comment type="similarity">
    <text evidence="1 3">Belongs to the short-chain dehydrogenases/reductases (SDR) family.</text>
</comment>
<sequence>MMTCGCRDRDMLCMSRRYDYVRWDNFFGVPSVKRVKVGKLHDSREKVVIITGGSSGIGRCTARLFASHGWKVGIIARGLPAMQATAQDVRDQGGCAAIVEADVTDTAALEAAADSIISQLGPVDVWINCAGTGIYGRFDDVRENEFQRVTDVTYHGTVNGTRIALRHMRPRGQGCIVNVCSAIAFHGVPLLSSYAGAKGAVRSFTQAIRGELRLEKSHVRICSVFPAAMNTPFFSHALSHMGWPARPAKPIYKPEVAAEGIWLAARSNHSELFITGTTELFSLATRFMPGVIGWCVSQLGMERQLTRDHRAIELCEPTLFHPSDRVRGGRWPFNHQARGWSIQVWLLGLRQAICMRIRKMLRMTH</sequence>
<evidence type="ECO:0000313" key="6">
    <source>
        <dbReference type="Proteomes" id="UP000248301"/>
    </source>
</evidence>
<dbReference type="InterPro" id="IPR057326">
    <property type="entry name" value="KR_dom"/>
</dbReference>
<name>A0A318PW20_9PROT</name>
<accession>A0A318PW20</accession>
<dbReference type="EMBL" id="NKUF01000032">
    <property type="protein sequence ID" value="PYD62496.1"/>
    <property type="molecule type" value="Genomic_DNA"/>
</dbReference>
<keyword evidence="2" id="KW-0560">Oxidoreductase</keyword>
<dbReference type="NCBIfam" id="NF005495">
    <property type="entry name" value="PRK07109.1"/>
    <property type="match status" value="1"/>
</dbReference>
<dbReference type="PANTHER" id="PTHR44196">
    <property type="entry name" value="DEHYDROGENASE/REDUCTASE SDR FAMILY MEMBER 7B"/>
    <property type="match status" value="1"/>
</dbReference>
<dbReference type="OrthoDB" id="9781689at2"/>
<evidence type="ECO:0000259" key="4">
    <source>
        <dbReference type="SMART" id="SM00822"/>
    </source>
</evidence>
<dbReference type="PROSITE" id="PS00061">
    <property type="entry name" value="ADH_SHORT"/>
    <property type="match status" value="1"/>
</dbReference>
<evidence type="ECO:0000256" key="1">
    <source>
        <dbReference type="ARBA" id="ARBA00006484"/>
    </source>
</evidence>
<dbReference type="Pfam" id="PF00106">
    <property type="entry name" value="adh_short"/>
    <property type="match status" value="1"/>
</dbReference>
<dbReference type="GO" id="GO:0016491">
    <property type="term" value="F:oxidoreductase activity"/>
    <property type="evidence" value="ECO:0007669"/>
    <property type="project" value="UniProtKB-KW"/>
</dbReference>
<comment type="caution">
    <text evidence="5">The sequence shown here is derived from an EMBL/GenBank/DDBJ whole genome shotgun (WGS) entry which is preliminary data.</text>
</comment>
<organism evidence="5 6">
    <name type="scientific">Gluconacetobacter entanii</name>
    <dbReference type="NCBI Taxonomy" id="108528"/>
    <lineage>
        <taxon>Bacteria</taxon>
        <taxon>Pseudomonadati</taxon>
        <taxon>Pseudomonadota</taxon>
        <taxon>Alphaproteobacteria</taxon>
        <taxon>Acetobacterales</taxon>
        <taxon>Acetobacteraceae</taxon>
        <taxon>Gluconacetobacter</taxon>
    </lineage>
</organism>
<gene>
    <name evidence="5" type="ORF">CFR72_12270</name>
</gene>
<evidence type="ECO:0000256" key="3">
    <source>
        <dbReference type="RuleBase" id="RU000363"/>
    </source>
</evidence>
<dbReference type="PRINTS" id="PR00080">
    <property type="entry name" value="SDRFAMILY"/>
</dbReference>
<dbReference type="Gene3D" id="3.40.50.720">
    <property type="entry name" value="NAD(P)-binding Rossmann-like Domain"/>
    <property type="match status" value="1"/>
</dbReference>
<dbReference type="GO" id="GO:0016020">
    <property type="term" value="C:membrane"/>
    <property type="evidence" value="ECO:0007669"/>
    <property type="project" value="TreeGrafter"/>
</dbReference>
<dbReference type="AlphaFoldDB" id="A0A318PW20"/>
<dbReference type="InterPro" id="IPR002347">
    <property type="entry name" value="SDR_fam"/>
</dbReference>
<feature type="domain" description="Ketoreductase" evidence="4">
    <location>
        <begin position="46"/>
        <end position="230"/>
    </location>
</feature>
<proteinExistence type="inferred from homology"/>
<evidence type="ECO:0000256" key="2">
    <source>
        <dbReference type="ARBA" id="ARBA00023002"/>
    </source>
</evidence>
<evidence type="ECO:0000313" key="5">
    <source>
        <dbReference type="EMBL" id="PYD62496.1"/>
    </source>
</evidence>
<dbReference type="SUPFAM" id="SSF51735">
    <property type="entry name" value="NAD(P)-binding Rossmann-fold domains"/>
    <property type="match status" value="1"/>
</dbReference>
<dbReference type="InterPro" id="IPR020904">
    <property type="entry name" value="Sc_DH/Rdtase_CS"/>
</dbReference>
<dbReference type="PRINTS" id="PR00081">
    <property type="entry name" value="GDHRDH"/>
</dbReference>
<dbReference type="Proteomes" id="UP000248301">
    <property type="component" value="Unassembled WGS sequence"/>
</dbReference>
<reference evidence="5 6" key="1">
    <citation type="submission" date="2017-07" db="EMBL/GenBank/DDBJ databases">
        <title>A draft genome sequence of Gluconacetobacter entanii LTH 4560.</title>
        <authorList>
            <person name="Skraban J."/>
            <person name="Cleenwerck I."/>
            <person name="Vandamme P."/>
            <person name="Trcek J."/>
        </authorList>
    </citation>
    <scope>NUCLEOTIDE SEQUENCE [LARGE SCALE GENOMIC DNA]</scope>
    <source>
        <strain evidence="5 6">LTH 4560</strain>
    </source>
</reference>
<dbReference type="PANTHER" id="PTHR44196:SF3">
    <property type="entry name" value="SHORT CHAIN DEHYDROGENASE FAMILY PROTEIN"/>
    <property type="match status" value="1"/>
</dbReference>
<dbReference type="SMART" id="SM00822">
    <property type="entry name" value="PKS_KR"/>
    <property type="match status" value="1"/>
</dbReference>
<dbReference type="InterPro" id="IPR036291">
    <property type="entry name" value="NAD(P)-bd_dom_sf"/>
</dbReference>